<dbReference type="PANTHER" id="PTHR22946">
    <property type="entry name" value="DIENELACTONE HYDROLASE DOMAIN-CONTAINING PROTEIN-RELATED"/>
    <property type="match status" value="1"/>
</dbReference>
<keyword evidence="3" id="KW-0456">Lyase</keyword>
<dbReference type="Proteomes" id="UP000197068">
    <property type="component" value="Unassembled WGS sequence"/>
</dbReference>
<accession>A0ABQ0MZL0</accession>
<dbReference type="Gene3D" id="3.40.50.1820">
    <property type="entry name" value="alpha/beta hydrolase"/>
    <property type="match status" value="1"/>
</dbReference>
<evidence type="ECO:0000313" key="3">
    <source>
        <dbReference type="EMBL" id="GAW97764.1"/>
    </source>
</evidence>
<dbReference type="InterPro" id="IPR029058">
    <property type="entry name" value="AB_hydrolase_fold"/>
</dbReference>
<evidence type="ECO:0000256" key="1">
    <source>
        <dbReference type="ARBA" id="ARBA00038115"/>
    </source>
</evidence>
<feature type="domain" description="AB hydrolase-1" evidence="2">
    <location>
        <begin position="121"/>
        <end position="228"/>
    </location>
</feature>
<reference evidence="3 4" key="1">
    <citation type="submission" date="2017-06" db="EMBL/GenBank/DDBJ databases">
        <title>Whole Genome Sequences of Colwellia marinimaniae MTCD1.</title>
        <authorList>
            <person name="Kusumoto H."/>
            <person name="Inoue M."/>
            <person name="Tanikawa K."/>
            <person name="Maeji H."/>
            <person name="Cameron J.H."/>
            <person name="Bartlett D.H."/>
        </authorList>
    </citation>
    <scope>NUCLEOTIDE SEQUENCE [LARGE SCALE GENOMIC DNA]</scope>
    <source>
        <strain evidence="3 4">MTCD1</strain>
    </source>
</reference>
<dbReference type="InterPro" id="IPR050261">
    <property type="entry name" value="FrsA_esterase"/>
</dbReference>
<comment type="caution">
    <text evidence="3">The sequence shown here is derived from an EMBL/GenBank/DDBJ whole genome shotgun (WGS) entry which is preliminary data.</text>
</comment>
<dbReference type="Pfam" id="PF00561">
    <property type="entry name" value="Abhydrolase_1"/>
    <property type="match status" value="1"/>
</dbReference>
<dbReference type="InterPro" id="IPR000073">
    <property type="entry name" value="AB_hydrolase_1"/>
</dbReference>
<name>A0ABQ0MZL0_9GAMM</name>
<proteinExistence type="inferred from homology"/>
<gene>
    <name evidence="3" type="primary">menH</name>
    <name evidence="3" type="ORF">MTCD1_03407</name>
</gene>
<evidence type="ECO:0000313" key="4">
    <source>
        <dbReference type="Proteomes" id="UP000197068"/>
    </source>
</evidence>
<protein>
    <submittedName>
        <fullName evidence="3">2-succinyl-6-hydroxy-2, 4-cyclohexadiene-1-carboxylate synthase</fullName>
        <ecNumber evidence="3">4.2.99.20</ecNumber>
    </submittedName>
</protein>
<keyword evidence="4" id="KW-1185">Reference proteome</keyword>
<dbReference type="EC" id="4.2.99.20" evidence="3"/>
<dbReference type="EMBL" id="BDQM01000045">
    <property type="protein sequence ID" value="GAW97764.1"/>
    <property type="molecule type" value="Genomic_DNA"/>
</dbReference>
<organism evidence="3 4">
    <name type="scientific">Colwellia marinimaniae</name>
    <dbReference type="NCBI Taxonomy" id="1513592"/>
    <lineage>
        <taxon>Bacteria</taxon>
        <taxon>Pseudomonadati</taxon>
        <taxon>Pseudomonadota</taxon>
        <taxon>Gammaproteobacteria</taxon>
        <taxon>Alteromonadales</taxon>
        <taxon>Colwelliaceae</taxon>
        <taxon>Colwellia</taxon>
    </lineage>
</organism>
<comment type="similarity">
    <text evidence="1">Belongs to the AB hydrolase superfamily. FUS2 hydrolase family.</text>
</comment>
<evidence type="ECO:0000259" key="2">
    <source>
        <dbReference type="Pfam" id="PF00561"/>
    </source>
</evidence>
<dbReference type="SUPFAM" id="SSF53474">
    <property type="entry name" value="alpha/beta-Hydrolases"/>
    <property type="match status" value="1"/>
</dbReference>
<sequence length="300" mass="34171">MIRKIGMILVITFALVFGYWYSFLALDEISMEQAEIIKQYQYNSEQAVELILTEIEPHLFTFTYKSFDQSIVNGQISYPKNQADKYPVLIGISAMGRGYQRWWSESFKGRPTVTQVNKITELADKNGYVVISIDARYHGKRKNPDRTLRSIMNDLHFFGDKTDYEAMIKNTVIDHRVLLDWVSQQNNLDKSNISVVGYSMGGQIGLILASLDQRISKIISIVPPYLDDKTALVAPKNFISLLKNQDVLLLTADDDENASKSENDFIFKHISTPKKERIVFSGGHILPDNYVDSLSNIIAN</sequence>
<dbReference type="GO" id="GO:0070205">
    <property type="term" value="F:2-succinyl-6-hydroxy-2,4-cyclohexadiene-1-carboxylate synthase activity"/>
    <property type="evidence" value="ECO:0007669"/>
    <property type="project" value="UniProtKB-EC"/>
</dbReference>